<feature type="transmembrane region" description="Helical" evidence="10">
    <location>
        <begin position="919"/>
        <end position="937"/>
    </location>
</feature>
<evidence type="ECO:0000256" key="10">
    <source>
        <dbReference type="SAM" id="Phobius"/>
    </source>
</evidence>
<feature type="transmembrane region" description="Helical" evidence="10">
    <location>
        <begin position="274"/>
        <end position="297"/>
    </location>
</feature>
<dbReference type="Pfam" id="PF00664">
    <property type="entry name" value="ABC_membrane"/>
    <property type="match status" value="2"/>
</dbReference>
<organism evidence="13">
    <name type="scientific">Timema shepardi</name>
    <name type="common">Walking stick</name>
    <dbReference type="NCBI Taxonomy" id="629360"/>
    <lineage>
        <taxon>Eukaryota</taxon>
        <taxon>Metazoa</taxon>
        <taxon>Ecdysozoa</taxon>
        <taxon>Arthropoda</taxon>
        <taxon>Hexapoda</taxon>
        <taxon>Insecta</taxon>
        <taxon>Pterygota</taxon>
        <taxon>Neoptera</taxon>
        <taxon>Polyneoptera</taxon>
        <taxon>Phasmatodea</taxon>
        <taxon>Timematodea</taxon>
        <taxon>Timematoidea</taxon>
        <taxon>Timematidae</taxon>
        <taxon>Timema</taxon>
    </lineage>
</organism>
<keyword evidence="7 10" id="KW-1133">Transmembrane helix</keyword>
<feature type="compositionally biased region" description="Basic and acidic residues" evidence="9">
    <location>
        <begin position="612"/>
        <end position="621"/>
    </location>
</feature>
<dbReference type="PANTHER" id="PTHR24223:SF415">
    <property type="entry name" value="FI20190P1"/>
    <property type="match status" value="1"/>
</dbReference>
<dbReference type="CDD" id="cd03250">
    <property type="entry name" value="ABCC_MRP_domain1"/>
    <property type="match status" value="1"/>
</dbReference>
<dbReference type="InterPro" id="IPR003439">
    <property type="entry name" value="ABC_transporter-like_ATP-bd"/>
</dbReference>
<dbReference type="PROSITE" id="PS00211">
    <property type="entry name" value="ABC_TRANSPORTER_1"/>
    <property type="match status" value="2"/>
</dbReference>
<dbReference type="FunFam" id="3.40.50.300:FF:000973">
    <property type="entry name" value="Multidrug resistance-associated protein 4"/>
    <property type="match status" value="1"/>
</dbReference>
<dbReference type="FunFam" id="3.40.50.300:FF:000163">
    <property type="entry name" value="Multidrug resistance-associated protein member 4"/>
    <property type="match status" value="1"/>
</dbReference>
<keyword evidence="4" id="KW-0677">Repeat</keyword>
<evidence type="ECO:0000256" key="3">
    <source>
        <dbReference type="ARBA" id="ARBA00022692"/>
    </source>
</evidence>
<proteinExistence type="predicted"/>
<dbReference type="InterPro" id="IPR011527">
    <property type="entry name" value="ABC1_TM_dom"/>
</dbReference>
<dbReference type="CDD" id="cd03244">
    <property type="entry name" value="ABCC_MRP_domain2"/>
    <property type="match status" value="1"/>
</dbReference>
<evidence type="ECO:0000259" key="12">
    <source>
        <dbReference type="PROSITE" id="PS50929"/>
    </source>
</evidence>
<feature type="transmembrane region" description="Helical" evidence="10">
    <location>
        <begin position="849"/>
        <end position="871"/>
    </location>
</feature>
<dbReference type="FunFam" id="1.20.1560.10:FF:000026">
    <property type="entry name" value="Multidrug resistance-associated protein lethal(2)03659"/>
    <property type="match status" value="1"/>
</dbReference>
<feature type="compositionally biased region" description="Polar residues" evidence="9">
    <location>
        <begin position="671"/>
        <end position="690"/>
    </location>
</feature>
<protein>
    <submittedName>
        <fullName evidence="13">Uncharacterized protein</fullName>
    </submittedName>
</protein>
<dbReference type="InterPro" id="IPR003593">
    <property type="entry name" value="AAA+_ATPase"/>
</dbReference>
<keyword evidence="2" id="KW-0813">Transport</keyword>
<feature type="domain" description="ABC transmembrane type-1" evidence="12">
    <location>
        <begin position="132"/>
        <end position="332"/>
    </location>
</feature>
<evidence type="ECO:0000256" key="6">
    <source>
        <dbReference type="ARBA" id="ARBA00022840"/>
    </source>
</evidence>
<reference evidence="13" key="1">
    <citation type="submission" date="2020-11" db="EMBL/GenBank/DDBJ databases">
        <authorList>
            <person name="Tran Van P."/>
        </authorList>
    </citation>
    <scope>NUCLEOTIDE SEQUENCE</scope>
</reference>
<dbReference type="GO" id="GO:0005524">
    <property type="term" value="F:ATP binding"/>
    <property type="evidence" value="ECO:0007669"/>
    <property type="project" value="UniProtKB-KW"/>
</dbReference>
<gene>
    <name evidence="13" type="ORF">TSIB3V08_LOCUS851</name>
</gene>
<evidence type="ECO:0000256" key="9">
    <source>
        <dbReference type="SAM" id="MobiDB-lite"/>
    </source>
</evidence>
<evidence type="ECO:0000313" key="13">
    <source>
        <dbReference type="EMBL" id="CAD7256571.1"/>
    </source>
</evidence>
<feature type="domain" description="ABC transporter" evidence="11">
    <location>
        <begin position="1127"/>
        <end position="1356"/>
    </location>
</feature>
<feature type="compositionally biased region" description="Acidic residues" evidence="9">
    <location>
        <begin position="692"/>
        <end position="702"/>
    </location>
</feature>
<keyword evidence="6" id="KW-0067">ATP-binding</keyword>
<feature type="region of interest" description="Disordered" evidence="9">
    <location>
        <begin position="671"/>
        <end position="702"/>
    </location>
</feature>
<feature type="domain" description="ABC transmembrane type-1" evidence="12">
    <location>
        <begin position="849"/>
        <end position="1089"/>
    </location>
</feature>
<dbReference type="PANTHER" id="PTHR24223">
    <property type="entry name" value="ATP-BINDING CASSETTE SUB-FAMILY C"/>
    <property type="match status" value="1"/>
</dbReference>
<name>A0A7R9AM57_TIMSH</name>
<dbReference type="Gene3D" id="1.20.1560.10">
    <property type="entry name" value="ABC transporter type 1, transmembrane domain"/>
    <property type="match status" value="2"/>
</dbReference>
<dbReference type="FunFam" id="1.20.1560.10:FF:000014">
    <property type="entry name" value="Multidrug resistance-associated protein member 4"/>
    <property type="match status" value="1"/>
</dbReference>
<dbReference type="InterPro" id="IPR017871">
    <property type="entry name" value="ABC_transporter-like_CS"/>
</dbReference>
<evidence type="ECO:0000256" key="7">
    <source>
        <dbReference type="ARBA" id="ARBA00022989"/>
    </source>
</evidence>
<dbReference type="PROSITE" id="PS50929">
    <property type="entry name" value="ABC_TM1F"/>
    <property type="match status" value="2"/>
</dbReference>
<dbReference type="Pfam" id="PF00005">
    <property type="entry name" value="ABC_tran"/>
    <property type="match status" value="2"/>
</dbReference>
<dbReference type="SMART" id="SM00382">
    <property type="entry name" value="AAA"/>
    <property type="match status" value="2"/>
</dbReference>
<sequence>MRVRLLAADLKVYCKRPSGAGIPSYPTTRPRLPSNPMSSSGSEVGEFLQVPDRRSTENLVHVLSHRWWLKDLFLLGLNKDLTQEDLYNTLPEDVSEKLGDKMERRDLSETCGELEAPDGHLDYTVEDGEIGILRLSKTATGHTTTGQVVNLLSNDVSRFDKVLMFLHYVWIMPFQTVLLTYFIWQFVGISALVGVGALFLQTVPVQGYLGKLTSKLRLKVALRTDERVRLMSEIISGIQVIKMYAWEKPFEKMVALARKHEIDVVKQASYLRGVYFSAMVFSERMTLFLTLLAYVLLGNHITPEKVFSLAQFYNIMQLTMAIFYPQAIQFAAEAKVSIKRLEDFLSLEETVAVTERTGNSKLGITISGVSASWEANSITDTLSQINLNVQPGQLCVVIGPVGAGKSSLLQAILKELPLYKGTITASSEVSYASQEPWLFVGTVRQNILFGQPYNPKRYNEVVKVCALKRDFELFANGDKTIVGERGVSLSGGQRARINLARAVYRESDVYLLDDPLSAVDTHVGKHLFEECITSYLSGKARILVTHQLQHIKYADHIVILNNFYIVVFIMAFSRKRRMLTEKELNEIISNWESASDMSDINDSDDGVSSSSSEREPEHEVDADNNMTQIQGLIEVQGTYTELTTSNIDFAALLNSEPDQENTAKATLQNLSRQTSHLSRQTSHDSTQSIITEENEDNEPDENTELLATGSMKMSLYAKYFKMGGGACLLLMLVLSLIIGQSASSGSDYWVTFWTNQEQLRKQYANMNTLEDQPMNVLAWNTTPFPGSENTKLYNSSGISVYNTLTNMSSVPLAGDNQDAMTPLCPPGDLACISRRNYIPPVLFSTEVSLYIYSGCIVACVLLTLLRSIFFFKVCMNASIGLHDTMFRSILQGTMRFFDTNPSGRVLNRFSKDMGAIDELLPILMLEVIQIFLVMSGILTMVSIVNYMLIIPMLCVAPIYYKIRSIYLCTAQDIKRLEGVTRSPVFSHVSASFSGLTTIRASGAQEMLRKEFDSHQDLHTSAWYLTIATTIAFGFWLDCVSNVFVGCVTLSFLVFEEGILGADVGLAISQSLILSGMLQYGIRQTAEVVNQMTAVERVLEYTKIDKEQGINSESEKKVPVTWPSKGAIQFEHTSMSYSISDPPVLRDLNFVIEPAQKVGIVGRTGAGKSSLISALFRLAKLEGSIKIDQVDTQTVRLHDLRSRISIIPQEPVLFSASLRDNLDPFNNYQDDTLWNALEEVELKDSVESLSHKVNAGGTNFSAGQRQLVCLARAIVRNSKVLVLDEATANVDPQTDTLIQGTIRRKFADCTVLTIAHRLNTIMDSDRVLVMDAGTMVEFGRPYELLQNQGGYFYSMVQETGKSTAEQLYQIAQQTDIEATRSQKRNSSFLFLRLAGHVFELHRGLARRGVQSVSRIFRVRRLVIELVPCVDLPRVGCPSCTTMHLLSGYMICILPVRTNSATSVYCIKCLWLETQSGYMSCILPARTNLATNMYCITFPWLKTQSGNMSCILPARTNLATNMYCITFPWLKTQSGYMSCILPARTNLATNMYCITCPWLKTQSGYMSCILQECTNSATNIYCITCPWLETQSGFMSCIQPARTNLSTNIYCITCPWLETQSGYMSCIQPVRTNSATIIVSHILG</sequence>
<feature type="transmembrane region" description="Helical" evidence="10">
    <location>
        <begin position="719"/>
        <end position="739"/>
    </location>
</feature>
<accession>A0A7R9AM57</accession>
<dbReference type="GO" id="GO:0016887">
    <property type="term" value="F:ATP hydrolysis activity"/>
    <property type="evidence" value="ECO:0007669"/>
    <property type="project" value="InterPro"/>
</dbReference>
<feature type="domain" description="ABC transporter" evidence="11">
    <location>
        <begin position="364"/>
        <end position="587"/>
    </location>
</feature>
<dbReference type="SUPFAM" id="SSF90123">
    <property type="entry name" value="ABC transporter transmembrane region"/>
    <property type="match status" value="2"/>
</dbReference>
<feature type="transmembrane region" description="Helical" evidence="10">
    <location>
        <begin position="162"/>
        <end position="183"/>
    </location>
</feature>
<feature type="transmembrane region" description="Helical" evidence="10">
    <location>
        <begin position="943"/>
        <end position="962"/>
    </location>
</feature>
<feature type="transmembrane region" description="Helical" evidence="10">
    <location>
        <begin position="1021"/>
        <end position="1054"/>
    </location>
</feature>
<evidence type="ECO:0000256" key="5">
    <source>
        <dbReference type="ARBA" id="ARBA00022741"/>
    </source>
</evidence>
<feature type="region of interest" description="Disordered" evidence="9">
    <location>
        <begin position="23"/>
        <end position="44"/>
    </location>
</feature>
<dbReference type="SUPFAM" id="SSF52540">
    <property type="entry name" value="P-loop containing nucleoside triphosphate hydrolases"/>
    <property type="match status" value="2"/>
</dbReference>
<evidence type="ECO:0000256" key="1">
    <source>
        <dbReference type="ARBA" id="ARBA00004141"/>
    </source>
</evidence>
<dbReference type="GO" id="GO:0016020">
    <property type="term" value="C:membrane"/>
    <property type="evidence" value="ECO:0007669"/>
    <property type="project" value="UniProtKB-SubCell"/>
</dbReference>
<evidence type="ECO:0000256" key="4">
    <source>
        <dbReference type="ARBA" id="ARBA00022737"/>
    </source>
</evidence>
<dbReference type="EMBL" id="OC000221">
    <property type="protein sequence ID" value="CAD7256571.1"/>
    <property type="molecule type" value="Genomic_DNA"/>
</dbReference>
<dbReference type="PROSITE" id="PS50893">
    <property type="entry name" value="ABC_TRANSPORTER_2"/>
    <property type="match status" value="2"/>
</dbReference>
<evidence type="ECO:0000259" key="11">
    <source>
        <dbReference type="PROSITE" id="PS50893"/>
    </source>
</evidence>
<keyword evidence="5" id="KW-0547">Nucleotide-binding</keyword>
<comment type="subcellular location">
    <subcellularLocation>
        <location evidence="1">Membrane</location>
        <topology evidence="1">Multi-pass membrane protein</topology>
    </subcellularLocation>
</comment>
<feature type="region of interest" description="Disordered" evidence="9">
    <location>
        <begin position="595"/>
        <end position="627"/>
    </location>
</feature>
<dbReference type="InterPro" id="IPR027417">
    <property type="entry name" value="P-loop_NTPase"/>
</dbReference>
<keyword evidence="8 10" id="KW-0472">Membrane</keyword>
<dbReference type="InterPro" id="IPR050173">
    <property type="entry name" value="ABC_transporter_C-like"/>
</dbReference>
<dbReference type="Gene3D" id="3.40.50.300">
    <property type="entry name" value="P-loop containing nucleotide triphosphate hydrolases"/>
    <property type="match status" value="2"/>
</dbReference>
<feature type="transmembrane region" description="Helical" evidence="10">
    <location>
        <begin position="189"/>
        <end position="209"/>
    </location>
</feature>
<evidence type="ECO:0000256" key="8">
    <source>
        <dbReference type="ARBA" id="ARBA00023136"/>
    </source>
</evidence>
<keyword evidence="3 10" id="KW-0812">Transmembrane</keyword>
<feature type="transmembrane region" description="Helical" evidence="10">
    <location>
        <begin position="553"/>
        <end position="572"/>
    </location>
</feature>
<dbReference type="InterPro" id="IPR036640">
    <property type="entry name" value="ABC1_TM_sf"/>
</dbReference>
<dbReference type="GO" id="GO:0140359">
    <property type="term" value="F:ABC-type transporter activity"/>
    <property type="evidence" value="ECO:0007669"/>
    <property type="project" value="InterPro"/>
</dbReference>
<evidence type="ECO:0000256" key="2">
    <source>
        <dbReference type="ARBA" id="ARBA00022448"/>
    </source>
</evidence>